<name>A0A5Q4BQK1_9PEZI</name>
<dbReference type="InterPro" id="IPR014044">
    <property type="entry name" value="CAP_dom"/>
</dbReference>
<comment type="caution">
    <text evidence="3">The sequence shown here is derived from an EMBL/GenBank/DDBJ whole genome shotgun (WGS) entry which is preliminary data.</text>
</comment>
<dbReference type="SUPFAM" id="SSF55797">
    <property type="entry name" value="PR-1-like"/>
    <property type="match status" value="1"/>
</dbReference>
<sequence length="226" mass="24679">MHLLTIAILALLAPLTSAQTAVTTITQAPPRPTAVPEWTSDEAFTSAVLNSTNHYRGEHKATAVAWNDTLAAFAAGYLDDMPGRDDDDDDDDDGCVFAHSGGPYGENLAKGYPDAARSVEAWGDERDDYDFDEGRFDEDTGHFTQLVWKATTDVGCGRKLCGDGQWYLVCEYWPMGNVQGQFVEQVQEEEEEEEEEEEAEALGVRCAAPGTMLFGVVGTASLWVLV</sequence>
<dbReference type="InterPro" id="IPR002413">
    <property type="entry name" value="V5_allergen-like"/>
</dbReference>
<feature type="domain" description="SCP" evidence="2">
    <location>
        <begin position="43"/>
        <end position="180"/>
    </location>
</feature>
<keyword evidence="4" id="KW-1185">Reference proteome</keyword>
<accession>A0A5Q4BQK1</accession>
<evidence type="ECO:0000256" key="1">
    <source>
        <dbReference type="SAM" id="SignalP"/>
    </source>
</evidence>
<feature type="chain" id="PRO_5025006338" evidence="1">
    <location>
        <begin position="19"/>
        <end position="226"/>
    </location>
</feature>
<dbReference type="PRINTS" id="PR00838">
    <property type="entry name" value="V5ALLERGEN"/>
</dbReference>
<keyword evidence="1" id="KW-0732">Signal</keyword>
<dbReference type="Pfam" id="PF00188">
    <property type="entry name" value="CAP"/>
    <property type="match status" value="1"/>
</dbReference>
<feature type="signal peptide" evidence="1">
    <location>
        <begin position="1"/>
        <end position="18"/>
    </location>
</feature>
<evidence type="ECO:0000259" key="2">
    <source>
        <dbReference type="SMART" id="SM00198"/>
    </source>
</evidence>
<dbReference type="Gene3D" id="3.40.33.10">
    <property type="entry name" value="CAP"/>
    <property type="match status" value="1"/>
</dbReference>
<dbReference type="InterPro" id="IPR035940">
    <property type="entry name" value="CAP_sf"/>
</dbReference>
<reference evidence="3 4" key="1">
    <citation type="journal article" date="2019" name="Sci. Rep.">
        <title>Colletotrichum shisoi sp. nov., an anthracnose pathogen of Perilla frutescens in Japan: molecular phylogenetic, morphological and genomic evidence.</title>
        <authorList>
            <person name="Gan P."/>
            <person name="Tsushima A."/>
            <person name="Hiroyama R."/>
            <person name="Narusaka M."/>
            <person name="Takano Y."/>
            <person name="Narusaka Y."/>
            <person name="Kawaradani M."/>
            <person name="Damm U."/>
            <person name="Shirasu K."/>
        </authorList>
    </citation>
    <scope>NUCLEOTIDE SEQUENCE [LARGE SCALE GENOMIC DNA]</scope>
    <source>
        <strain evidence="3 4">PG-2018a</strain>
    </source>
</reference>
<dbReference type="InterPro" id="IPR018244">
    <property type="entry name" value="Allrgn_V5/Tpx1_CS"/>
</dbReference>
<dbReference type="PRINTS" id="PR00837">
    <property type="entry name" value="V5TPXLIKE"/>
</dbReference>
<dbReference type="OrthoDB" id="337038at2759"/>
<organism evidence="3 4">
    <name type="scientific">Colletotrichum shisoi</name>
    <dbReference type="NCBI Taxonomy" id="2078593"/>
    <lineage>
        <taxon>Eukaryota</taxon>
        <taxon>Fungi</taxon>
        <taxon>Dikarya</taxon>
        <taxon>Ascomycota</taxon>
        <taxon>Pezizomycotina</taxon>
        <taxon>Sordariomycetes</taxon>
        <taxon>Hypocreomycetidae</taxon>
        <taxon>Glomerellales</taxon>
        <taxon>Glomerellaceae</taxon>
        <taxon>Colletotrichum</taxon>
        <taxon>Colletotrichum destructivum species complex</taxon>
    </lineage>
</organism>
<dbReference type="PROSITE" id="PS01009">
    <property type="entry name" value="CRISP_1"/>
    <property type="match status" value="1"/>
</dbReference>
<gene>
    <name evidence="3" type="primary">PRY1</name>
    <name evidence="3" type="ORF">CSHISOI_06843</name>
</gene>
<dbReference type="PANTHER" id="PTHR10334">
    <property type="entry name" value="CYSTEINE-RICH SECRETORY PROTEIN-RELATED"/>
    <property type="match status" value="1"/>
</dbReference>
<dbReference type="EMBL" id="PUHP01000652">
    <property type="protein sequence ID" value="TQN68684.1"/>
    <property type="molecule type" value="Genomic_DNA"/>
</dbReference>
<dbReference type="AlphaFoldDB" id="A0A5Q4BQK1"/>
<dbReference type="GO" id="GO:0005576">
    <property type="term" value="C:extracellular region"/>
    <property type="evidence" value="ECO:0007669"/>
    <property type="project" value="InterPro"/>
</dbReference>
<dbReference type="SMART" id="SM00198">
    <property type="entry name" value="SCP"/>
    <property type="match status" value="1"/>
</dbReference>
<dbReference type="InterPro" id="IPR001283">
    <property type="entry name" value="CRISP-related"/>
</dbReference>
<proteinExistence type="predicted"/>
<evidence type="ECO:0000313" key="3">
    <source>
        <dbReference type="EMBL" id="TQN68684.1"/>
    </source>
</evidence>
<protein>
    <submittedName>
        <fullName evidence="3">Protein PRY1</fullName>
    </submittedName>
</protein>
<dbReference type="Proteomes" id="UP000326340">
    <property type="component" value="Unassembled WGS sequence"/>
</dbReference>
<evidence type="ECO:0000313" key="4">
    <source>
        <dbReference type="Proteomes" id="UP000326340"/>
    </source>
</evidence>